<dbReference type="RefSeq" id="WP_016573856.1">
    <property type="nucleotide sequence ID" value="NZ_BHXC01000006.1"/>
</dbReference>
<keyword evidence="2" id="KW-0597">Phosphoprotein</keyword>
<dbReference type="STRING" id="68570.DC74_4641"/>
<evidence type="ECO:0000313" key="3">
    <source>
        <dbReference type="EMBL" id="GCB92764.1"/>
    </source>
</evidence>
<reference evidence="3 4" key="1">
    <citation type="journal article" date="2019" name="Microbiol. Resour. Announc.">
        <title>Draft Genome Sequence of the Most Traditional epsilon-Poly-l-Lysine Producer, Streptomyces albulus NBRC14147.</title>
        <authorList>
            <person name="Yamanaka K."/>
            <person name="Hamano Y."/>
        </authorList>
    </citation>
    <scope>NUCLEOTIDE SEQUENCE [LARGE SCALE GENOMIC DNA]</scope>
    <source>
        <strain evidence="3 4">NBRC 14147</strain>
    </source>
</reference>
<dbReference type="AlphaFoldDB" id="A0A059W5R4"/>
<dbReference type="InterPro" id="IPR009081">
    <property type="entry name" value="PP-bd_ACP"/>
</dbReference>
<name>A0A059W5R4_STRNR</name>
<evidence type="ECO:0000256" key="1">
    <source>
        <dbReference type="ARBA" id="ARBA00022450"/>
    </source>
</evidence>
<organism evidence="3 4">
    <name type="scientific">Streptomyces noursei</name>
    <name type="common">Streptomyces albulus</name>
    <dbReference type="NCBI Taxonomy" id="1971"/>
    <lineage>
        <taxon>Bacteria</taxon>
        <taxon>Bacillati</taxon>
        <taxon>Actinomycetota</taxon>
        <taxon>Actinomycetes</taxon>
        <taxon>Kitasatosporales</taxon>
        <taxon>Streptomycetaceae</taxon>
        <taxon>Streptomyces</taxon>
    </lineage>
</organism>
<gene>
    <name evidence="3" type="ORF">SALB_05539</name>
</gene>
<comment type="caution">
    <text evidence="3">The sequence shown here is derived from an EMBL/GenBank/DDBJ whole genome shotgun (WGS) entry which is preliminary data.</text>
</comment>
<dbReference type="SUPFAM" id="SSF47336">
    <property type="entry name" value="ACP-like"/>
    <property type="match status" value="1"/>
</dbReference>
<dbReference type="InterPro" id="IPR036736">
    <property type="entry name" value="ACP-like_sf"/>
</dbReference>
<dbReference type="EMBL" id="BHXC01000006">
    <property type="protein sequence ID" value="GCB92764.1"/>
    <property type="molecule type" value="Genomic_DNA"/>
</dbReference>
<dbReference type="GO" id="GO:0031177">
    <property type="term" value="F:phosphopantetheine binding"/>
    <property type="evidence" value="ECO:0007669"/>
    <property type="project" value="InterPro"/>
</dbReference>
<keyword evidence="1" id="KW-0596">Phosphopantetheine</keyword>
<dbReference type="PROSITE" id="PS50075">
    <property type="entry name" value="CARRIER"/>
    <property type="match status" value="1"/>
</dbReference>
<evidence type="ECO:0000313" key="4">
    <source>
        <dbReference type="Proteomes" id="UP000288351"/>
    </source>
</evidence>
<proteinExistence type="predicted"/>
<dbReference type="GO" id="GO:0017000">
    <property type="term" value="P:antibiotic biosynthetic process"/>
    <property type="evidence" value="ECO:0007669"/>
    <property type="project" value="UniProtKB-ARBA"/>
</dbReference>
<evidence type="ECO:0000256" key="2">
    <source>
        <dbReference type="ARBA" id="ARBA00022553"/>
    </source>
</evidence>
<protein>
    <submittedName>
        <fullName evidence="3">Putative acyl carrier protein</fullName>
    </submittedName>
</protein>
<dbReference type="Pfam" id="PF00550">
    <property type="entry name" value="PP-binding"/>
    <property type="match status" value="1"/>
</dbReference>
<sequence>MQNPYEAEQIQDIVRDGLAQVLGTGADEVTPDATLVADLGAESLDLVEFRFEMETKLGVALPKSNVLDQLATALGGSEQLYDERGGITELAAEVLRRSAFGYSAEQVHAGQRPYEVAAAATSAHWAAFTHALFDHLPETCTECGADKAELAASGKAICAGCGAALEAATGDEVMAEGVRAALVAIGHAQPVG</sequence>
<dbReference type="InterPro" id="IPR020806">
    <property type="entry name" value="PKS_PP-bd"/>
</dbReference>
<dbReference type="Gene3D" id="1.10.1200.10">
    <property type="entry name" value="ACP-like"/>
    <property type="match status" value="1"/>
</dbReference>
<dbReference type="SMART" id="SM00823">
    <property type="entry name" value="PKS_PP"/>
    <property type="match status" value="1"/>
</dbReference>
<dbReference type="eggNOG" id="COG0236">
    <property type="taxonomic scope" value="Bacteria"/>
</dbReference>
<accession>A0A059W5R4</accession>
<dbReference type="Proteomes" id="UP000288351">
    <property type="component" value="Unassembled WGS sequence"/>
</dbReference>